<name>A0A1I4RJW5_9BURK</name>
<proteinExistence type="predicted"/>
<accession>A0A1I4RJW5</accession>
<reference evidence="1 2" key="1">
    <citation type="submission" date="2016-10" db="EMBL/GenBank/DDBJ databases">
        <authorList>
            <person name="de Groot N.N."/>
        </authorList>
    </citation>
    <scope>NUCLEOTIDE SEQUENCE [LARGE SCALE GENOMIC DNA]</scope>
    <source>
        <strain evidence="1 2">ATCC 43154</strain>
    </source>
</reference>
<dbReference type="RefSeq" id="WP_093389828.1">
    <property type="nucleotide sequence ID" value="NZ_FOTW01000022.1"/>
</dbReference>
<evidence type="ECO:0000313" key="2">
    <source>
        <dbReference type="Proteomes" id="UP000199470"/>
    </source>
</evidence>
<organism evidence="1 2">
    <name type="scientific">Rugamonas rubra</name>
    <dbReference type="NCBI Taxonomy" id="758825"/>
    <lineage>
        <taxon>Bacteria</taxon>
        <taxon>Pseudomonadati</taxon>
        <taxon>Pseudomonadota</taxon>
        <taxon>Betaproteobacteria</taxon>
        <taxon>Burkholderiales</taxon>
        <taxon>Oxalobacteraceae</taxon>
        <taxon>Telluria group</taxon>
        <taxon>Rugamonas</taxon>
    </lineage>
</organism>
<sequence length="156" mass="17615">MTSTFIAWLKYLSRICGFDTADSFPPGHPYERTRWNGAYFDIASDVKPERMEQLLCEAIANTPLVFGYIHNPTPRMQRALFAILEERMRNNRGRAGELAALLIAAYDASPHVVEVLPGLRAEIAASRAQDGAERARSLMAFLHTMQSPFDVIEMQR</sequence>
<dbReference type="OrthoDB" id="8702805at2"/>
<dbReference type="EMBL" id="FOTW01000022">
    <property type="protein sequence ID" value="SFM52376.1"/>
    <property type="molecule type" value="Genomic_DNA"/>
</dbReference>
<evidence type="ECO:0000313" key="1">
    <source>
        <dbReference type="EMBL" id="SFM52376.1"/>
    </source>
</evidence>
<keyword evidence="2" id="KW-1185">Reference proteome</keyword>
<dbReference type="AlphaFoldDB" id="A0A1I4RJW5"/>
<dbReference type="STRING" id="758825.SAMN02982985_04378"/>
<dbReference type="Proteomes" id="UP000199470">
    <property type="component" value="Unassembled WGS sequence"/>
</dbReference>
<gene>
    <name evidence="1" type="ORF">SAMN02982985_04378</name>
</gene>
<protein>
    <submittedName>
        <fullName evidence="1">Uncharacterized protein</fullName>
    </submittedName>
</protein>